<evidence type="ECO:0000256" key="2">
    <source>
        <dbReference type="ARBA" id="ARBA00023136"/>
    </source>
</evidence>
<keyword evidence="2" id="KW-0472">Membrane</keyword>
<accession>A0ABS8PRF5</accession>
<comment type="caution">
    <text evidence="5">The sequence shown here is derived from an EMBL/GenBank/DDBJ whole genome shotgun (WGS) entry which is preliminary data.</text>
</comment>
<name>A0ABS8PRF5_9BACT</name>
<feature type="chain" id="PRO_5045640710" evidence="4">
    <location>
        <begin position="22"/>
        <end position="995"/>
    </location>
</feature>
<evidence type="ECO:0000256" key="1">
    <source>
        <dbReference type="ARBA" id="ARBA00004442"/>
    </source>
</evidence>
<evidence type="ECO:0000313" key="6">
    <source>
        <dbReference type="Proteomes" id="UP001199816"/>
    </source>
</evidence>
<keyword evidence="5" id="KW-0675">Receptor</keyword>
<dbReference type="Gene3D" id="2.40.170.20">
    <property type="entry name" value="TonB-dependent receptor, beta-barrel domain"/>
    <property type="match status" value="1"/>
</dbReference>
<comment type="subcellular location">
    <subcellularLocation>
        <location evidence="1">Cell outer membrane</location>
    </subcellularLocation>
</comment>
<dbReference type="Gene3D" id="2.170.130.10">
    <property type="entry name" value="TonB-dependent receptor, plug domain"/>
    <property type="match status" value="1"/>
</dbReference>
<evidence type="ECO:0000256" key="4">
    <source>
        <dbReference type="SAM" id="SignalP"/>
    </source>
</evidence>
<evidence type="ECO:0000256" key="3">
    <source>
        <dbReference type="ARBA" id="ARBA00023237"/>
    </source>
</evidence>
<sequence length="995" mass="111662">MRKLLFIAFAFGSICANSARAATCSWASKLPGNLLQDTLPDQLPGDTIPAGDTVAQDIRLYDEDFLKPVAYELASRGDSIAIGLQQKMPLITVPQYVKGSAAGLYVQENTGEPGSWRQFMYLRGLSKPVLSLKDVYEVQPAVYVNGIPLIQDNPFVYNIQSYTVNPAGPATSLLSALSLDNIEQIRLVKDYKDAALLGPWASNGAIFITTKTASAGENRVSINSYMGYVQEPGITTINAEYEKNFRMPFYAKYGSAANLVSMPAYLSDSSNASYYGPSNWSDQYYKNTPQYSVNASLTGGSERANFRFFGDYTRSVAGQDATRFDRFTGSFFINMMPTKWLTLSSMVNASVLDRGRNRSFIDRFAEMRYLPNTREPLAPNLTNYNAFLQLYDNTIDKNGTTAIQGYWNINLKLAKDLNYDARIAFDYNEGRRDLFWNSNLFDGTNYASNYFGFNQRLILDNTLGYRKAFSGGRTLNLKGGIRYTGDIQRYNYGIGYNGPNDYIKVNVVSGDKKNPSKYLKSNGFNVFGFTDKMQQRVMSFYGQADFNPVQNLDLGALVRGDGASAMQPDSRWFVSSAFDATYHLQPLLQSGIFSQLDLFASWGRIGNLRLDQNIGAGPQYQPQAGWADYPALGSYNSYGVYSRPYNYGWVGYDIPWAYSTQLNAGASVAVLKNALSLRVEWYSKDNKNIVFPAAVTAESGYRYEWKPGMVVNNTGVEATLDAGIGNAQTLAWNGSLNLGMNRNKLKALPEGNTLVSNDRLLEVGKPVDQFWILQNNGIYNADAEVPVNPQTGQAMTYRGITQKAGDPRWQDVNGDYNIDDKDRVLTGNYLPRISGGFTNQLVYKKFDLSFQLVFALKKYAMNQVAANYYGFIDRDNANTLESMKEITYWEKQVDPGMYEIYNQWSDVHPYQVNQSIFMENAAYLKLRTVSLGYELRKKQHTQKVQRTYLYVTGTNLLTISPYKGRDPELIEYNGYDTGYGLRLPQSFILGVKVDL</sequence>
<proteinExistence type="predicted"/>
<gene>
    <name evidence="5" type="ORF">LQ567_11525</name>
</gene>
<dbReference type="SUPFAM" id="SSF56935">
    <property type="entry name" value="Porins"/>
    <property type="match status" value="1"/>
</dbReference>
<organism evidence="5 6">
    <name type="scientific">Niabella pedocola</name>
    <dbReference type="NCBI Taxonomy" id="1752077"/>
    <lineage>
        <taxon>Bacteria</taxon>
        <taxon>Pseudomonadati</taxon>
        <taxon>Bacteroidota</taxon>
        <taxon>Chitinophagia</taxon>
        <taxon>Chitinophagales</taxon>
        <taxon>Chitinophagaceae</taxon>
        <taxon>Niabella</taxon>
    </lineage>
</organism>
<dbReference type="EMBL" id="JAJNEC010000005">
    <property type="protein sequence ID" value="MCD2423394.1"/>
    <property type="molecule type" value="Genomic_DNA"/>
</dbReference>
<dbReference type="InterPro" id="IPR036942">
    <property type="entry name" value="Beta-barrel_TonB_sf"/>
</dbReference>
<keyword evidence="3" id="KW-0998">Cell outer membrane</keyword>
<reference evidence="5 6" key="1">
    <citation type="submission" date="2021-11" db="EMBL/GenBank/DDBJ databases">
        <title>Genomic of Niabella pedocola.</title>
        <authorList>
            <person name="Wu T."/>
        </authorList>
    </citation>
    <scope>NUCLEOTIDE SEQUENCE [LARGE SCALE GENOMIC DNA]</scope>
    <source>
        <strain evidence="5 6">JCM 31011</strain>
    </source>
</reference>
<evidence type="ECO:0000313" key="5">
    <source>
        <dbReference type="EMBL" id="MCD2423394.1"/>
    </source>
</evidence>
<protein>
    <submittedName>
        <fullName evidence="5">TonB-dependent receptor plug domain-containing protein</fullName>
    </submittedName>
</protein>
<dbReference type="RefSeq" id="WP_231004657.1">
    <property type="nucleotide sequence ID" value="NZ_JAJNEC010000005.1"/>
</dbReference>
<keyword evidence="6" id="KW-1185">Reference proteome</keyword>
<keyword evidence="4" id="KW-0732">Signal</keyword>
<dbReference type="InterPro" id="IPR037066">
    <property type="entry name" value="Plug_dom_sf"/>
</dbReference>
<feature type="signal peptide" evidence="4">
    <location>
        <begin position="1"/>
        <end position="21"/>
    </location>
</feature>
<dbReference type="Proteomes" id="UP001199816">
    <property type="component" value="Unassembled WGS sequence"/>
</dbReference>